<keyword evidence="6 9" id="KW-0418">Kinase</keyword>
<comment type="cofactor">
    <cofactor evidence="9">
        <name>Mg(2+)</name>
        <dbReference type="ChEBI" id="CHEBI:18420"/>
    </cofactor>
    <cofactor evidence="9">
        <name>Mn(2+)</name>
        <dbReference type="ChEBI" id="CHEBI:29035"/>
    </cofactor>
    <text evidence="9">Mg(2+). Can also accept Mn(2+).</text>
</comment>
<dbReference type="InterPro" id="IPR043129">
    <property type="entry name" value="ATPase_NBD"/>
</dbReference>
<organism evidence="11 12">
    <name type="scientific">Mucilaginibacter boryungensis</name>
    <dbReference type="NCBI Taxonomy" id="768480"/>
    <lineage>
        <taxon>Bacteria</taxon>
        <taxon>Pseudomonadati</taxon>
        <taxon>Bacteroidota</taxon>
        <taxon>Sphingobacteriia</taxon>
        <taxon>Sphingobacteriales</taxon>
        <taxon>Sphingobacteriaceae</taxon>
        <taxon>Mucilaginibacter</taxon>
    </lineage>
</organism>
<protein>
    <recommendedName>
        <fullName evidence="9">Acetate kinase</fullName>
        <ecNumber evidence="9">2.7.2.1</ecNumber>
    </recommendedName>
    <alternativeName>
        <fullName evidence="9">Acetokinase</fullName>
    </alternativeName>
</protein>
<dbReference type="InterPro" id="IPR023865">
    <property type="entry name" value="Aliphatic_acid_kinase_CS"/>
</dbReference>
<dbReference type="Pfam" id="PF00871">
    <property type="entry name" value="Acetate_kinase"/>
    <property type="match status" value="1"/>
</dbReference>
<accession>A0ABR9XF57</accession>
<dbReference type="Gene3D" id="3.30.420.40">
    <property type="match status" value="2"/>
</dbReference>
<dbReference type="InterPro" id="IPR004372">
    <property type="entry name" value="Ac/propionate_kinase"/>
</dbReference>
<dbReference type="PRINTS" id="PR00471">
    <property type="entry name" value="ACETATEKNASE"/>
</dbReference>
<keyword evidence="4 9" id="KW-0479">Metal-binding</keyword>
<feature type="site" description="Transition state stabilizer" evidence="9">
    <location>
        <position position="241"/>
    </location>
</feature>
<dbReference type="PANTHER" id="PTHR21060">
    <property type="entry name" value="ACETATE KINASE"/>
    <property type="match status" value="1"/>
</dbReference>
<reference evidence="11 12" key="1">
    <citation type="submission" date="2020-10" db="EMBL/GenBank/DDBJ databases">
        <title>Mucilaginibacter mali sp. nov., isolated from rhizosphere soil of apple orchard.</title>
        <authorList>
            <person name="Lee J.-S."/>
            <person name="Kim H.S."/>
            <person name="Kim J.-S."/>
        </authorList>
    </citation>
    <scope>NUCLEOTIDE SEQUENCE [LARGE SCALE GENOMIC DNA]</scope>
    <source>
        <strain evidence="11 12">KCTC 23157</strain>
    </source>
</reference>
<comment type="subunit">
    <text evidence="9">Homodimer.</text>
</comment>
<keyword evidence="8 9" id="KW-0460">Magnesium</keyword>
<keyword evidence="5 9" id="KW-0547">Nucleotide-binding</keyword>
<dbReference type="EC" id="2.7.2.1" evidence="9"/>
<evidence type="ECO:0000256" key="6">
    <source>
        <dbReference type="ARBA" id="ARBA00022777"/>
    </source>
</evidence>
<feature type="active site" description="Proton donor/acceptor" evidence="9">
    <location>
        <position position="150"/>
    </location>
</feature>
<keyword evidence="2 9" id="KW-0963">Cytoplasm</keyword>
<dbReference type="RefSeq" id="WP_194105089.1">
    <property type="nucleotide sequence ID" value="NZ_JADFFM010000001.1"/>
</dbReference>
<feature type="binding site" evidence="9">
    <location>
        <begin position="208"/>
        <end position="212"/>
    </location>
    <ligand>
        <name>ATP</name>
        <dbReference type="ChEBI" id="CHEBI:30616"/>
    </ligand>
</feature>
<comment type="function">
    <text evidence="9">Catalyzes the formation of acetyl phosphate from acetate and ATP. Can also catalyze the reverse reaction.</text>
</comment>
<gene>
    <name evidence="9" type="primary">ackA</name>
    <name evidence="11" type="ORF">IRJ18_04945</name>
</gene>
<evidence type="ECO:0000256" key="3">
    <source>
        <dbReference type="ARBA" id="ARBA00022679"/>
    </source>
</evidence>
<feature type="binding site" evidence="9">
    <location>
        <position position="93"/>
    </location>
    <ligand>
        <name>substrate</name>
    </ligand>
</feature>
<feature type="site" description="Transition state stabilizer" evidence="9">
    <location>
        <position position="181"/>
    </location>
</feature>
<comment type="caution">
    <text evidence="11">The sequence shown here is derived from an EMBL/GenBank/DDBJ whole genome shotgun (WGS) entry which is preliminary data.</text>
</comment>
<feature type="binding site" evidence="9">
    <location>
        <begin position="329"/>
        <end position="333"/>
    </location>
    <ligand>
        <name>ATP</name>
        <dbReference type="ChEBI" id="CHEBI:30616"/>
    </ligand>
</feature>
<dbReference type="NCBIfam" id="TIGR00016">
    <property type="entry name" value="ackA"/>
    <property type="match status" value="1"/>
</dbReference>
<evidence type="ECO:0000256" key="4">
    <source>
        <dbReference type="ARBA" id="ARBA00022723"/>
    </source>
</evidence>
<dbReference type="InterPro" id="IPR000890">
    <property type="entry name" value="Aliphatic_acid_kin_short-chain"/>
</dbReference>
<evidence type="ECO:0000256" key="7">
    <source>
        <dbReference type="ARBA" id="ARBA00022840"/>
    </source>
</evidence>
<dbReference type="PROSITE" id="PS01075">
    <property type="entry name" value="ACETATE_KINASE_1"/>
    <property type="match status" value="1"/>
</dbReference>
<evidence type="ECO:0000256" key="1">
    <source>
        <dbReference type="ARBA" id="ARBA00008748"/>
    </source>
</evidence>
<dbReference type="SUPFAM" id="SSF53067">
    <property type="entry name" value="Actin-like ATPase domain"/>
    <property type="match status" value="2"/>
</dbReference>
<dbReference type="PIRSF" id="PIRSF000722">
    <property type="entry name" value="Acetate_prop_kin"/>
    <property type="match status" value="1"/>
</dbReference>
<evidence type="ECO:0000313" key="12">
    <source>
        <dbReference type="Proteomes" id="UP000632774"/>
    </source>
</evidence>
<sequence length="398" mass="43552">MSTACAQYILAVNSGSSSLKFGLYQKDNLLMALHGSVKPNSSDENHFIVQDHHNEFLANHPLAHSGVLPGIKELISWLHGQRTRYPISAIAHRLVQGGPNHREPEIITPQLLKQIHQFTYLAPNHIPIALEVIKAFQAGFPDAVQVACFDTYFHKDMPAYAKHYPLPAKYQEQGLQRYGFHGLSYEYIMGKLITKSPGVLKKKVVIAHLGNGASMVAIKNGRSVDTTMGLSPMGGLVMGTRSGDLDPGVLLFLLNKGKLSTKELDDLLSRDSGLKAIAGYSDMETLVLNQARDQKAAEAITTFCYQIKRSIGALAAAMGGLDILVFTGGIGENSAVIREYICQDMAFLGIRINKRLNNKGHRIISKKNSTVTVRVMATDEAAVMAKHTQTLISKSFIS</sequence>
<dbReference type="PROSITE" id="PS01076">
    <property type="entry name" value="ACETATE_KINASE_2"/>
    <property type="match status" value="1"/>
</dbReference>
<keyword evidence="12" id="KW-1185">Reference proteome</keyword>
<comment type="subcellular location">
    <subcellularLocation>
        <location evidence="9">Cytoplasm</location>
    </subcellularLocation>
</comment>
<comment type="caution">
    <text evidence="9">Lacks conserved residue(s) required for the propagation of feature annotation.</text>
</comment>
<dbReference type="Proteomes" id="UP000632774">
    <property type="component" value="Unassembled WGS sequence"/>
</dbReference>
<evidence type="ECO:0000256" key="9">
    <source>
        <dbReference type="HAMAP-Rule" id="MF_00020"/>
    </source>
</evidence>
<proteinExistence type="inferred from homology"/>
<feature type="binding site" evidence="9">
    <location>
        <position position="13"/>
    </location>
    <ligand>
        <name>Mg(2+)</name>
        <dbReference type="ChEBI" id="CHEBI:18420"/>
    </ligand>
</feature>
<evidence type="ECO:0000256" key="5">
    <source>
        <dbReference type="ARBA" id="ARBA00022741"/>
    </source>
</evidence>
<dbReference type="GO" id="GO:0008776">
    <property type="term" value="F:acetate kinase activity"/>
    <property type="evidence" value="ECO:0007669"/>
    <property type="project" value="UniProtKB-EC"/>
</dbReference>
<dbReference type="HAMAP" id="MF_00020">
    <property type="entry name" value="Acetate_kinase"/>
    <property type="match status" value="1"/>
</dbReference>
<dbReference type="PANTHER" id="PTHR21060:SF21">
    <property type="entry name" value="ACETATE KINASE"/>
    <property type="match status" value="1"/>
</dbReference>
<comment type="similarity">
    <text evidence="1 9 10">Belongs to the acetokinase family.</text>
</comment>
<evidence type="ECO:0000256" key="10">
    <source>
        <dbReference type="RuleBase" id="RU003835"/>
    </source>
</evidence>
<keyword evidence="3 9" id="KW-0808">Transferase</keyword>
<feature type="binding site" evidence="9">
    <location>
        <position position="20"/>
    </location>
    <ligand>
        <name>ATP</name>
        <dbReference type="ChEBI" id="CHEBI:30616"/>
    </ligand>
</feature>
<evidence type="ECO:0000256" key="8">
    <source>
        <dbReference type="ARBA" id="ARBA00022842"/>
    </source>
</evidence>
<comment type="catalytic activity">
    <reaction evidence="9">
        <text>acetate + ATP = acetyl phosphate + ADP</text>
        <dbReference type="Rhea" id="RHEA:11352"/>
        <dbReference type="ChEBI" id="CHEBI:22191"/>
        <dbReference type="ChEBI" id="CHEBI:30089"/>
        <dbReference type="ChEBI" id="CHEBI:30616"/>
        <dbReference type="ChEBI" id="CHEBI:456216"/>
        <dbReference type="EC" id="2.7.2.1"/>
    </reaction>
</comment>
<keyword evidence="7 9" id="KW-0067">ATP-binding</keyword>
<feature type="binding site" evidence="9">
    <location>
        <position position="380"/>
    </location>
    <ligand>
        <name>Mg(2+)</name>
        <dbReference type="ChEBI" id="CHEBI:18420"/>
    </ligand>
</feature>
<dbReference type="EMBL" id="JADFFM010000001">
    <property type="protein sequence ID" value="MBE9665698.1"/>
    <property type="molecule type" value="Genomic_DNA"/>
</dbReference>
<name>A0ABR9XF57_9SPHI</name>
<evidence type="ECO:0000256" key="2">
    <source>
        <dbReference type="ARBA" id="ARBA00022490"/>
    </source>
</evidence>
<comment type="pathway">
    <text evidence="9">Metabolic intermediate biosynthesis; acetyl-CoA biosynthesis; acetyl-CoA from acetate: step 1/2.</text>
</comment>
<evidence type="ECO:0000313" key="11">
    <source>
        <dbReference type="EMBL" id="MBE9665698.1"/>
    </source>
</evidence>